<evidence type="ECO:0000259" key="3">
    <source>
        <dbReference type="Pfam" id="PF19305"/>
    </source>
</evidence>
<dbReference type="Gene3D" id="1.10.4100.10">
    <property type="entry name" value="2-methylcitrate dehydratase PrpD"/>
    <property type="match status" value="1"/>
</dbReference>
<comment type="similarity">
    <text evidence="1">Belongs to the PrpD family.</text>
</comment>
<dbReference type="GO" id="GO:0047547">
    <property type="term" value="F:2-methylcitrate dehydratase activity"/>
    <property type="evidence" value="ECO:0007669"/>
    <property type="project" value="UniProtKB-EC"/>
</dbReference>
<dbReference type="Pfam" id="PF03972">
    <property type="entry name" value="MmgE_PrpD_N"/>
    <property type="match status" value="1"/>
</dbReference>
<dbReference type="EMBL" id="CP000481">
    <property type="protein sequence ID" value="ABK53428.1"/>
    <property type="molecule type" value="Genomic_DNA"/>
</dbReference>
<dbReference type="KEGG" id="ace:Acel_1656"/>
<organism evidence="4 5">
    <name type="scientific">Acidothermus cellulolyticus (strain ATCC 43068 / DSM 8971 / 11B)</name>
    <dbReference type="NCBI Taxonomy" id="351607"/>
    <lineage>
        <taxon>Bacteria</taxon>
        <taxon>Bacillati</taxon>
        <taxon>Actinomycetota</taxon>
        <taxon>Actinomycetes</taxon>
        <taxon>Acidothermales</taxon>
        <taxon>Acidothermaceae</taxon>
        <taxon>Acidothermus</taxon>
    </lineage>
</organism>
<keyword evidence="5" id="KW-1185">Reference proteome</keyword>
<dbReference type="Pfam" id="PF19305">
    <property type="entry name" value="MmgE_PrpD_C"/>
    <property type="match status" value="1"/>
</dbReference>
<dbReference type="InterPro" id="IPR045337">
    <property type="entry name" value="MmgE_PrpD_C"/>
</dbReference>
<dbReference type="InterPro" id="IPR042188">
    <property type="entry name" value="MmgE/PrpD_sf_2"/>
</dbReference>
<dbReference type="InterPro" id="IPR042183">
    <property type="entry name" value="MmgE/PrpD_sf_1"/>
</dbReference>
<evidence type="ECO:0000313" key="4">
    <source>
        <dbReference type="EMBL" id="ABK53428.1"/>
    </source>
</evidence>
<evidence type="ECO:0000256" key="1">
    <source>
        <dbReference type="ARBA" id="ARBA00006174"/>
    </source>
</evidence>
<proteinExistence type="inferred from homology"/>
<dbReference type="FunCoup" id="A0LVG8">
    <property type="interactions" value="51"/>
</dbReference>
<feature type="domain" description="MmgE/PrpD N-terminal" evidence="2">
    <location>
        <begin position="21"/>
        <end position="262"/>
    </location>
</feature>
<dbReference type="EC" id="4.2.1.79" evidence="4"/>
<dbReference type="PANTHER" id="PTHR16943">
    <property type="entry name" value="2-METHYLCITRATE DEHYDRATASE-RELATED"/>
    <property type="match status" value="1"/>
</dbReference>
<dbReference type="Gene3D" id="3.30.1330.120">
    <property type="entry name" value="2-methylcitrate dehydratase PrpD"/>
    <property type="match status" value="1"/>
</dbReference>
<keyword evidence="4" id="KW-0456">Lyase</keyword>
<dbReference type="InterPro" id="IPR005656">
    <property type="entry name" value="MmgE_PrpD"/>
</dbReference>
<dbReference type="eggNOG" id="COG2079">
    <property type="taxonomic scope" value="Bacteria"/>
</dbReference>
<evidence type="ECO:0000313" key="5">
    <source>
        <dbReference type="Proteomes" id="UP000008221"/>
    </source>
</evidence>
<accession>A0LVG8</accession>
<dbReference type="STRING" id="351607.Acel_1656"/>
<dbReference type="RefSeq" id="WP_011720491.1">
    <property type="nucleotide sequence ID" value="NC_008578.1"/>
</dbReference>
<dbReference type="Proteomes" id="UP000008221">
    <property type="component" value="Chromosome"/>
</dbReference>
<dbReference type="AlphaFoldDB" id="A0LVG8"/>
<feature type="domain" description="MmgE/PrpD C-terminal" evidence="3">
    <location>
        <begin position="285"/>
        <end position="471"/>
    </location>
</feature>
<protein>
    <submittedName>
        <fullName evidence="4">2-methylcitrate dehydratase</fullName>
        <ecNumber evidence="4">4.2.1.79</ecNumber>
    </submittedName>
</protein>
<dbReference type="HOGENOM" id="CLU_026574_3_0_11"/>
<name>A0LVG8_ACIC1</name>
<reference evidence="4 5" key="1">
    <citation type="journal article" date="2009" name="Genome Res.">
        <title>Complete genome of the cellulolytic thermophile Acidothermus cellulolyticus 11B provides insights into its ecophysiological and evolutionary adaptations.</title>
        <authorList>
            <person name="Barabote R.D."/>
            <person name="Xie G."/>
            <person name="Leu D.H."/>
            <person name="Normand P."/>
            <person name="Necsulea A."/>
            <person name="Daubin V."/>
            <person name="Medigue C."/>
            <person name="Adney W.S."/>
            <person name="Xu X.C."/>
            <person name="Lapidus A."/>
            <person name="Parales R.E."/>
            <person name="Detter C."/>
            <person name="Pujic P."/>
            <person name="Bruce D."/>
            <person name="Lavire C."/>
            <person name="Challacombe J.F."/>
            <person name="Brettin T.S."/>
            <person name="Berry A.M."/>
        </authorList>
    </citation>
    <scope>NUCLEOTIDE SEQUENCE [LARGE SCALE GENOMIC DNA]</scope>
    <source>
        <strain evidence="5">ATCC 43068 / DSM 8971 / 11B</strain>
    </source>
</reference>
<dbReference type="SUPFAM" id="SSF103378">
    <property type="entry name" value="2-methylcitrate dehydratase PrpD"/>
    <property type="match status" value="1"/>
</dbReference>
<dbReference type="PANTHER" id="PTHR16943:SF8">
    <property type="entry name" value="2-METHYLCITRATE DEHYDRATASE"/>
    <property type="match status" value="1"/>
</dbReference>
<sequence>MWEFRTRVLRPGERADRERELAWQLALLAADNVPLDDNVTAMLINRVIDNTGVAIAALARRPVVNAAAQAARRPATPGASVFGAPTLRSAPEWAAWANGVAVRELDFHDTFLAAEYAHPADNIPPLLAVAQHCGRSGLDVLRALATAYEVHVDLAKGISLHEHGIDHITHLAASVAAGLGTLLALPPDVTYQGIQQAVHTTTTTRQSRKGTISSWKAYAPAFAGMMGILAVDRAMRGETAPSPIYEGTGGVIATLLGGPEAEYVVPLPSPGEPKRAILETYTKEYSAEYHAQAWIDLARRLRDRIPDQSAIRRVVIKTSSHTHRVIGTGSGDPEKYDPDASRETLDHSLMYIFAVALQDGTWHHERSYAPERAHRADTIQLWRSIQTVEDPVWTARYHDTDPAKRAFGGDVLIELADGTTIHDSIDVADAHPRGARPFDRARYIEKFRTLATPFVSDADQETFLRAAENLAELPAGRLAELFPTVTNVPAVPPVSGGIL</sequence>
<dbReference type="InParanoid" id="A0LVG8"/>
<gene>
    <name evidence="4" type="ordered locus">Acel_1656</name>
</gene>
<dbReference type="InterPro" id="IPR045336">
    <property type="entry name" value="MmgE_PrpD_N"/>
</dbReference>
<evidence type="ECO:0000259" key="2">
    <source>
        <dbReference type="Pfam" id="PF03972"/>
    </source>
</evidence>
<dbReference type="InterPro" id="IPR036148">
    <property type="entry name" value="MmgE/PrpD_sf"/>
</dbReference>